<dbReference type="InterPro" id="IPR003034">
    <property type="entry name" value="SAP_dom"/>
</dbReference>
<protein>
    <recommendedName>
        <fullName evidence="2">SAP domain-containing protein</fullName>
    </recommendedName>
</protein>
<evidence type="ECO:0000313" key="3">
    <source>
        <dbReference type="EMBL" id="KAF4380768.1"/>
    </source>
</evidence>
<accession>A0A7J6GD61</accession>
<dbReference type="Pfam" id="PF24766">
    <property type="entry name" value="DUF7699"/>
    <property type="match status" value="1"/>
</dbReference>
<feature type="domain" description="SAP" evidence="2">
    <location>
        <begin position="100"/>
        <end position="134"/>
    </location>
</feature>
<dbReference type="PANTHER" id="PTHR35323">
    <property type="entry name" value="SAP DOMAIN-CONTAINING PROTEIN"/>
    <property type="match status" value="1"/>
</dbReference>
<proteinExistence type="predicted"/>
<sequence>MKMAEKEGNLPFVCLSSSSDDDATTDYIDLEEEEEDDDDDDDDDDDYDDDQSEDSEYSEEDSNGHGDDVDVDVESLSNNINSRLKGFLLLEDIDKKHDGLKSLKLNDCKAYLRKHGLRVAGTKSVCIQRIKEYCRLMDGNGEALYPSSSFDINCTGDVCKGDVVLFTQKVYERFDKVTRHGKVLGKRTVAGRVVKESYGAAKQQHTFTVEVFWSRGIKKLSPLYPLLVKGRNLYKMRTFRQCWSDEALRLNVLAEKHKRGAAARFERAMKRTKNGIANKGTKDQKKFPSAGPSRKRKASETMKRKDNFDSRGKTPLRESNSRQHHDSTFRSSEHFREYQKFSRPFTSNFPNFQSHADPPWVNDHSQIRSHYRSAPDPFSRHAWSSNPYVTMPGPQFGHFDHTFNTNHASQNPGYYFESRNWSGQWR</sequence>
<evidence type="ECO:0000313" key="4">
    <source>
        <dbReference type="Proteomes" id="UP000525078"/>
    </source>
</evidence>
<dbReference type="InterPro" id="IPR056116">
    <property type="entry name" value="DUF7699"/>
</dbReference>
<feature type="region of interest" description="Disordered" evidence="1">
    <location>
        <begin position="271"/>
        <end position="334"/>
    </location>
</feature>
<dbReference type="Pfam" id="PF02037">
    <property type="entry name" value="SAP"/>
    <property type="match status" value="1"/>
</dbReference>
<reference evidence="3 4" key="1">
    <citation type="journal article" date="2020" name="bioRxiv">
        <title>Sequence and annotation of 42 cannabis genomes reveals extensive copy number variation in cannabinoid synthesis and pathogen resistance genes.</title>
        <authorList>
            <person name="Mckernan K.J."/>
            <person name="Helbert Y."/>
            <person name="Kane L.T."/>
            <person name="Ebling H."/>
            <person name="Zhang L."/>
            <person name="Liu B."/>
            <person name="Eaton Z."/>
            <person name="Mclaughlin S."/>
            <person name="Kingan S."/>
            <person name="Baybayan P."/>
            <person name="Concepcion G."/>
            <person name="Jordan M."/>
            <person name="Riva A."/>
            <person name="Barbazuk W."/>
            <person name="Harkins T."/>
        </authorList>
    </citation>
    <scope>NUCLEOTIDE SEQUENCE [LARGE SCALE GENOMIC DNA]</scope>
    <source>
        <strain evidence="4">cv. Jamaican Lion 4</strain>
        <tissue evidence="3">Leaf</tissue>
    </source>
</reference>
<gene>
    <name evidence="3" type="ORF">F8388_017122</name>
</gene>
<feature type="compositionally biased region" description="Basic and acidic residues" evidence="1">
    <location>
        <begin position="298"/>
        <end position="334"/>
    </location>
</feature>
<dbReference type="PANTHER" id="PTHR35323:SF2">
    <property type="entry name" value="SAP DOMAIN-CONTAINING PROTEIN"/>
    <property type="match status" value="1"/>
</dbReference>
<feature type="region of interest" description="Disordered" evidence="1">
    <location>
        <begin position="1"/>
        <end position="72"/>
    </location>
</feature>
<comment type="caution">
    <text evidence="3">The sequence shown here is derived from an EMBL/GenBank/DDBJ whole genome shotgun (WGS) entry which is preliminary data.</text>
</comment>
<evidence type="ECO:0000259" key="2">
    <source>
        <dbReference type="PROSITE" id="PS50800"/>
    </source>
</evidence>
<dbReference type="EMBL" id="JAATIP010000064">
    <property type="protein sequence ID" value="KAF4380768.1"/>
    <property type="molecule type" value="Genomic_DNA"/>
</dbReference>
<name>A0A7J6GD61_CANSA</name>
<dbReference type="PROSITE" id="PS50800">
    <property type="entry name" value="SAP"/>
    <property type="match status" value="1"/>
</dbReference>
<dbReference type="SMART" id="SM00513">
    <property type="entry name" value="SAP"/>
    <property type="match status" value="1"/>
</dbReference>
<evidence type="ECO:0000256" key="1">
    <source>
        <dbReference type="SAM" id="MobiDB-lite"/>
    </source>
</evidence>
<dbReference type="AlphaFoldDB" id="A0A7J6GD61"/>
<organism evidence="3 4">
    <name type="scientific">Cannabis sativa</name>
    <name type="common">Hemp</name>
    <name type="synonym">Marijuana</name>
    <dbReference type="NCBI Taxonomy" id="3483"/>
    <lineage>
        <taxon>Eukaryota</taxon>
        <taxon>Viridiplantae</taxon>
        <taxon>Streptophyta</taxon>
        <taxon>Embryophyta</taxon>
        <taxon>Tracheophyta</taxon>
        <taxon>Spermatophyta</taxon>
        <taxon>Magnoliopsida</taxon>
        <taxon>eudicotyledons</taxon>
        <taxon>Gunneridae</taxon>
        <taxon>Pentapetalae</taxon>
        <taxon>rosids</taxon>
        <taxon>fabids</taxon>
        <taxon>Rosales</taxon>
        <taxon>Cannabaceae</taxon>
        <taxon>Cannabis</taxon>
    </lineage>
</organism>
<dbReference type="Proteomes" id="UP000525078">
    <property type="component" value="Unassembled WGS sequence"/>
</dbReference>
<feature type="compositionally biased region" description="Acidic residues" evidence="1">
    <location>
        <begin position="19"/>
        <end position="61"/>
    </location>
</feature>